<dbReference type="CDD" id="cd22343">
    <property type="entry name" value="PDDEXK_lambda_exonuclease-like"/>
    <property type="match status" value="1"/>
</dbReference>
<evidence type="ECO:0000313" key="2">
    <source>
        <dbReference type="EMBL" id="QHT80127.1"/>
    </source>
</evidence>
<dbReference type="PANTHER" id="PTHR46609">
    <property type="entry name" value="EXONUCLEASE, PHAGE-TYPE/RECB, C-TERMINAL DOMAIN-CONTAINING PROTEIN"/>
    <property type="match status" value="1"/>
</dbReference>
<organism evidence="2">
    <name type="scientific">viral metagenome</name>
    <dbReference type="NCBI Taxonomy" id="1070528"/>
    <lineage>
        <taxon>unclassified sequences</taxon>
        <taxon>metagenomes</taxon>
        <taxon>organismal metagenomes</taxon>
    </lineage>
</organism>
<name>A0A6C0HI89_9ZZZZ</name>
<sequence>MNIQLLQMENTMNINNISDGYETGSISSKSENLETWLDLLDDKDIEEIEETVLEVIEEYVYGTIAQMSDPKFSSIVCEDLTAYFFGIWNDAEICMDTETDYKEVGRFITSMYGKYMAEYSIIPPRQCAIDEHCMRVDVAPSLVRIATIDQPKQKTREWYEKRYGMLTASNISKALGSDAQRNSLIYEKCKPLVVEHHQFGSVNTENSMHWGVKYEPVSAAIYENMFSAKLSDFGCIPHEKYPFIGASPDGIVCDPTHPRYGHMVEIKNIVNRDITGIPKEEYWIQMQVQLETCQLEYCDFVETRIKEYENADEYYGDMSHLYKGIVLYFVKKMLVAGALPAEGSEDGRVNIPHYEYMPLDVPNAETDNWIKNKRNELREEYVLYKVNYWYLDHISCVLVQRNREWFNAVVPRFISLWEIIETERITGYAHRAATKKLKNTVAAAVSQNAAEIQHDDNGGNRQFIRNIHTNTGGGICLIKLDEAGNNISQNIPAHPAPQASIDNLCDVLLL</sequence>
<protein>
    <recommendedName>
        <fullName evidence="1">YqaJ viral recombinase domain-containing protein</fullName>
    </recommendedName>
</protein>
<proteinExistence type="predicted"/>
<dbReference type="Gene3D" id="3.90.320.10">
    <property type="match status" value="1"/>
</dbReference>
<dbReference type="Pfam" id="PF09588">
    <property type="entry name" value="YqaJ"/>
    <property type="match status" value="1"/>
</dbReference>
<dbReference type="InterPro" id="IPR019080">
    <property type="entry name" value="YqaJ_viral_recombinase"/>
</dbReference>
<dbReference type="SUPFAM" id="SSF52980">
    <property type="entry name" value="Restriction endonuclease-like"/>
    <property type="match status" value="1"/>
</dbReference>
<dbReference type="AlphaFoldDB" id="A0A6C0HI89"/>
<dbReference type="InterPro" id="IPR011335">
    <property type="entry name" value="Restrct_endonuc-II-like"/>
</dbReference>
<dbReference type="PANTHER" id="PTHR46609:SF6">
    <property type="entry name" value="EXONUCLEASE, PHAGE-TYPE_RECB, C-TERMINAL DOMAIN-CONTAINING PROTEIN-RELATED"/>
    <property type="match status" value="1"/>
</dbReference>
<evidence type="ECO:0000259" key="1">
    <source>
        <dbReference type="Pfam" id="PF09588"/>
    </source>
</evidence>
<dbReference type="InterPro" id="IPR051703">
    <property type="entry name" value="NF-kappa-B_Signaling_Reg"/>
</dbReference>
<dbReference type="EMBL" id="MN739962">
    <property type="protein sequence ID" value="QHT80127.1"/>
    <property type="molecule type" value="Genomic_DNA"/>
</dbReference>
<reference evidence="2" key="1">
    <citation type="journal article" date="2020" name="Nature">
        <title>Giant virus diversity and host interactions through global metagenomics.</title>
        <authorList>
            <person name="Schulz F."/>
            <person name="Roux S."/>
            <person name="Paez-Espino D."/>
            <person name="Jungbluth S."/>
            <person name="Walsh D.A."/>
            <person name="Denef V.J."/>
            <person name="McMahon K.D."/>
            <person name="Konstantinidis K.T."/>
            <person name="Eloe-Fadrosh E.A."/>
            <person name="Kyrpides N.C."/>
            <person name="Woyke T."/>
        </authorList>
    </citation>
    <scope>NUCLEOTIDE SEQUENCE</scope>
    <source>
        <strain evidence="2">GVMAG-M-3300023184-105</strain>
    </source>
</reference>
<feature type="domain" description="YqaJ viral recombinase" evidence="1">
    <location>
        <begin position="157"/>
        <end position="292"/>
    </location>
</feature>
<dbReference type="InterPro" id="IPR011604">
    <property type="entry name" value="PDDEXK-like_dom_sf"/>
</dbReference>
<accession>A0A6C0HI89</accession>